<evidence type="ECO:0000256" key="5">
    <source>
        <dbReference type="ARBA" id="ARBA00023015"/>
    </source>
</evidence>
<dbReference type="GO" id="GO:0043565">
    <property type="term" value="F:sequence-specific DNA binding"/>
    <property type="evidence" value="ECO:0007669"/>
    <property type="project" value="InterPro"/>
</dbReference>
<keyword evidence="5" id="KW-0805">Transcription regulation</keyword>
<keyword evidence="1 8" id="KW-0597">Phosphoprotein</keyword>
<evidence type="ECO:0000259" key="10">
    <source>
        <dbReference type="PROSITE" id="PS50110"/>
    </source>
</evidence>
<dbReference type="Pfam" id="PF00072">
    <property type="entry name" value="Response_reg"/>
    <property type="match status" value="1"/>
</dbReference>
<sequence length="458" mass="50978">MTLAKILVVEDDQQLQEALAETLSLHGYEVETANSAEEALKALRGDIGMVFSDIRMDGMDGVTLLRRIRSHKPWLPVVLMTAYGSVDQAVEAMKLGAVDYLTKPFEANALVEKAERFFNRVAASEDDFIAADPTTQQIKAMARKVAQSDASVYISGESGTGKEVLARYIHANSPRKEAPFVAINCAAIPENMLEAVLFGYEKGAFTGAVKSMPGKFEQAQGGTLFLDEIGEMRPDLQTKLLRVLQEREVERLGSHEVIPLDVRILSASNIDIQAAIERGDFREDLFYRLNVFPIHLPPLRERKKDIPYLAEYLIQRHCGRKRVCPVLSAPAMKKLLEYDWPGNIRELDNVIQRALVLAESETIQPEDILLDSQKWLSELAGPASLMRDVDVVPASAVPAKSANVKMANELKAHETQVILDTLQRFDGHRQKTAEALGISPRTLRYKLAKLKEAGYDIP</sequence>
<dbReference type="InterPro" id="IPR001789">
    <property type="entry name" value="Sig_transdc_resp-reg_receiver"/>
</dbReference>
<dbReference type="PANTHER" id="PTHR32071">
    <property type="entry name" value="TRANSCRIPTIONAL REGULATORY PROTEIN"/>
    <property type="match status" value="1"/>
</dbReference>
<feature type="modified residue" description="4-aspartylphosphate" evidence="8">
    <location>
        <position position="53"/>
    </location>
</feature>
<dbReference type="InterPro" id="IPR058031">
    <property type="entry name" value="AAA_lid_NorR"/>
</dbReference>
<dbReference type="Gene3D" id="1.10.8.60">
    <property type="match status" value="1"/>
</dbReference>
<evidence type="ECO:0000259" key="9">
    <source>
        <dbReference type="PROSITE" id="PS50045"/>
    </source>
</evidence>
<dbReference type="InterPro" id="IPR009057">
    <property type="entry name" value="Homeodomain-like_sf"/>
</dbReference>
<reference evidence="11 12" key="1">
    <citation type="submission" date="2016-11" db="EMBL/GenBank/DDBJ databases">
        <authorList>
            <person name="Jaros S."/>
            <person name="Januszkiewicz K."/>
            <person name="Wedrychowicz H."/>
        </authorList>
    </citation>
    <scope>NUCLEOTIDE SEQUENCE [LARGE SCALE GENOMIC DNA]</scope>
    <source>
        <strain evidence="11 12">DSM 17737</strain>
    </source>
</reference>
<name>A0A1N6FMH2_9GAMM</name>
<dbReference type="CDD" id="cd00009">
    <property type="entry name" value="AAA"/>
    <property type="match status" value="1"/>
</dbReference>
<dbReference type="Proteomes" id="UP000198461">
    <property type="component" value="Unassembled WGS sequence"/>
</dbReference>
<dbReference type="PROSITE" id="PS50110">
    <property type="entry name" value="RESPONSE_REGULATORY"/>
    <property type="match status" value="1"/>
</dbReference>
<evidence type="ECO:0000256" key="2">
    <source>
        <dbReference type="ARBA" id="ARBA00022741"/>
    </source>
</evidence>
<organism evidence="11 12">
    <name type="scientific">Sulfurivirga caldicuralii</name>
    <dbReference type="NCBI Taxonomy" id="364032"/>
    <lineage>
        <taxon>Bacteria</taxon>
        <taxon>Pseudomonadati</taxon>
        <taxon>Pseudomonadota</taxon>
        <taxon>Gammaproteobacteria</taxon>
        <taxon>Thiotrichales</taxon>
        <taxon>Piscirickettsiaceae</taxon>
        <taxon>Sulfurivirga</taxon>
    </lineage>
</organism>
<dbReference type="OrthoDB" id="5297379at2"/>
<dbReference type="PROSITE" id="PS00688">
    <property type="entry name" value="SIGMA54_INTERACT_3"/>
    <property type="match status" value="1"/>
</dbReference>
<dbReference type="Gene3D" id="3.40.50.2300">
    <property type="match status" value="1"/>
</dbReference>
<dbReference type="AlphaFoldDB" id="A0A1N6FMH2"/>
<dbReference type="InterPro" id="IPR002197">
    <property type="entry name" value="HTH_Fis"/>
</dbReference>
<evidence type="ECO:0000256" key="4">
    <source>
        <dbReference type="ARBA" id="ARBA00023012"/>
    </source>
</evidence>
<dbReference type="Pfam" id="PF00158">
    <property type="entry name" value="Sigma54_activat"/>
    <property type="match status" value="1"/>
</dbReference>
<keyword evidence="4" id="KW-0902">Two-component regulatory system</keyword>
<accession>A0A1N6FMH2</accession>
<dbReference type="PANTHER" id="PTHR32071:SF21">
    <property type="entry name" value="TRANSCRIPTIONAL REGULATORY PROTEIN FLGR"/>
    <property type="match status" value="1"/>
</dbReference>
<dbReference type="Pfam" id="PF02954">
    <property type="entry name" value="HTH_8"/>
    <property type="match status" value="1"/>
</dbReference>
<dbReference type="SMART" id="SM00448">
    <property type="entry name" value="REC"/>
    <property type="match status" value="1"/>
</dbReference>
<keyword evidence="2" id="KW-0547">Nucleotide-binding</keyword>
<evidence type="ECO:0000256" key="1">
    <source>
        <dbReference type="ARBA" id="ARBA00022553"/>
    </source>
</evidence>
<dbReference type="GO" id="GO:0005524">
    <property type="term" value="F:ATP binding"/>
    <property type="evidence" value="ECO:0007669"/>
    <property type="project" value="UniProtKB-KW"/>
</dbReference>
<protein>
    <submittedName>
        <fullName evidence="11">Two-component system, response regulator FlrC</fullName>
    </submittedName>
</protein>
<evidence type="ECO:0000313" key="12">
    <source>
        <dbReference type="Proteomes" id="UP000198461"/>
    </source>
</evidence>
<keyword evidence="6" id="KW-0238">DNA-binding</keyword>
<proteinExistence type="predicted"/>
<keyword evidence="7" id="KW-0804">Transcription</keyword>
<dbReference type="FunFam" id="3.40.50.300:FF:000006">
    <property type="entry name" value="DNA-binding transcriptional regulator NtrC"/>
    <property type="match status" value="1"/>
</dbReference>
<dbReference type="InterPro" id="IPR011006">
    <property type="entry name" value="CheY-like_superfamily"/>
</dbReference>
<dbReference type="STRING" id="364032.SAMN05443662_1139"/>
<keyword evidence="3" id="KW-0067">ATP-binding</keyword>
<dbReference type="RefSeq" id="WP_074201397.1">
    <property type="nucleotide sequence ID" value="NZ_FSRE01000002.1"/>
</dbReference>
<dbReference type="PROSITE" id="PS00675">
    <property type="entry name" value="SIGMA54_INTERACT_1"/>
    <property type="match status" value="1"/>
</dbReference>
<evidence type="ECO:0000256" key="6">
    <source>
        <dbReference type="ARBA" id="ARBA00023125"/>
    </source>
</evidence>
<dbReference type="InterPro" id="IPR025662">
    <property type="entry name" value="Sigma_54_int_dom_ATP-bd_1"/>
</dbReference>
<dbReference type="FunFam" id="3.40.50.2300:FF:000018">
    <property type="entry name" value="DNA-binding transcriptional regulator NtrC"/>
    <property type="match status" value="1"/>
</dbReference>
<dbReference type="PRINTS" id="PR01590">
    <property type="entry name" value="HTHFIS"/>
</dbReference>
<dbReference type="SUPFAM" id="SSF46689">
    <property type="entry name" value="Homeodomain-like"/>
    <property type="match status" value="1"/>
</dbReference>
<feature type="domain" description="Sigma-54 factor interaction" evidence="9">
    <location>
        <begin position="128"/>
        <end position="356"/>
    </location>
</feature>
<dbReference type="InterPro" id="IPR027417">
    <property type="entry name" value="P-loop_NTPase"/>
</dbReference>
<feature type="domain" description="Response regulatory" evidence="10">
    <location>
        <begin position="5"/>
        <end position="118"/>
    </location>
</feature>
<dbReference type="SUPFAM" id="SSF52172">
    <property type="entry name" value="CheY-like"/>
    <property type="match status" value="1"/>
</dbReference>
<dbReference type="InterPro" id="IPR003593">
    <property type="entry name" value="AAA+_ATPase"/>
</dbReference>
<dbReference type="PROSITE" id="PS50045">
    <property type="entry name" value="SIGMA54_INTERACT_4"/>
    <property type="match status" value="1"/>
</dbReference>
<evidence type="ECO:0000256" key="8">
    <source>
        <dbReference type="PROSITE-ProRule" id="PRU00169"/>
    </source>
</evidence>
<evidence type="ECO:0000256" key="3">
    <source>
        <dbReference type="ARBA" id="ARBA00022840"/>
    </source>
</evidence>
<evidence type="ECO:0000313" key="11">
    <source>
        <dbReference type="EMBL" id="SIN96426.1"/>
    </source>
</evidence>
<dbReference type="SMART" id="SM00382">
    <property type="entry name" value="AAA"/>
    <property type="match status" value="1"/>
</dbReference>
<dbReference type="InterPro" id="IPR025943">
    <property type="entry name" value="Sigma_54_int_dom_ATP-bd_2"/>
</dbReference>
<gene>
    <name evidence="11" type="ORF">SAMN05443662_1139</name>
</gene>
<keyword evidence="12" id="KW-1185">Reference proteome</keyword>
<dbReference type="EMBL" id="FSRE01000002">
    <property type="protein sequence ID" value="SIN96426.1"/>
    <property type="molecule type" value="Genomic_DNA"/>
</dbReference>
<evidence type="ECO:0000256" key="7">
    <source>
        <dbReference type="ARBA" id="ARBA00023163"/>
    </source>
</evidence>
<dbReference type="Gene3D" id="3.40.50.300">
    <property type="entry name" value="P-loop containing nucleotide triphosphate hydrolases"/>
    <property type="match status" value="1"/>
</dbReference>
<dbReference type="Gene3D" id="1.10.10.60">
    <property type="entry name" value="Homeodomain-like"/>
    <property type="match status" value="1"/>
</dbReference>
<dbReference type="PROSITE" id="PS00676">
    <property type="entry name" value="SIGMA54_INTERACT_2"/>
    <property type="match status" value="1"/>
</dbReference>
<dbReference type="GO" id="GO:0006355">
    <property type="term" value="P:regulation of DNA-templated transcription"/>
    <property type="evidence" value="ECO:0007669"/>
    <property type="project" value="InterPro"/>
</dbReference>
<dbReference type="InterPro" id="IPR025944">
    <property type="entry name" value="Sigma_54_int_dom_CS"/>
</dbReference>
<dbReference type="Pfam" id="PF25601">
    <property type="entry name" value="AAA_lid_14"/>
    <property type="match status" value="1"/>
</dbReference>
<dbReference type="GO" id="GO:0000160">
    <property type="term" value="P:phosphorelay signal transduction system"/>
    <property type="evidence" value="ECO:0007669"/>
    <property type="project" value="UniProtKB-KW"/>
</dbReference>
<dbReference type="InterPro" id="IPR002078">
    <property type="entry name" value="Sigma_54_int"/>
</dbReference>
<dbReference type="SUPFAM" id="SSF52540">
    <property type="entry name" value="P-loop containing nucleoside triphosphate hydrolases"/>
    <property type="match status" value="1"/>
</dbReference>